<comment type="subcellular location">
    <subcellularLocation>
        <location evidence="1">Membrane</location>
    </subcellularLocation>
</comment>
<organism evidence="4 5">
    <name type="scientific">Halteria grandinella</name>
    <dbReference type="NCBI Taxonomy" id="5974"/>
    <lineage>
        <taxon>Eukaryota</taxon>
        <taxon>Sar</taxon>
        <taxon>Alveolata</taxon>
        <taxon>Ciliophora</taxon>
        <taxon>Intramacronucleata</taxon>
        <taxon>Spirotrichea</taxon>
        <taxon>Stichotrichia</taxon>
        <taxon>Sporadotrichida</taxon>
        <taxon>Halteriidae</taxon>
        <taxon>Halteria</taxon>
    </lineage>
</organism>
<keyword evidence="5" id="KW-1185">Reference proteome</keyword>
<evidence type="ECO:0000259" key="3">
    <source>
        <dbReference type="PROSITE" id="PS51746"/>
    </source>
</evidence>
<dbReference type="AlphaFoldDB" id="A0A8J8NYQ4"/>
<name>A0A8J8NYQ4_HALGN</name>
<dbReference type="InterPro" id="IPR036457">
    <property type="entry name" value="PPM-type-like_dom_sf"/>
</dbReference>
<sequence length="297" mass="33554">MGLISFAVERFNTGVVAEVGNRPSMEDTYVIVQDLMIDECMKVSLYAVLDGHGGDSCAHFMRKRLANEIRIQLNDSNLGIRRHPFGNINQCITLALKRAFQIIDEAYFNEMRDYSYKCGAAGCVVLMIGNRIYTANVGDSRAVLCRNGQAMNLTYDHKTSRPDEVERIKLAGGFISMGRVMNRLAITRAFGDFEFKTIQVDGQQHRRDYITSDPEVRMLELDPFTDEFFVMGSDGLYDKFTSQEVISFIKNKLASMPVMDQDLYFAAREIAIECIEGKKVKDNITVLVIGLNRGAKF</sequence>
<evidence type="ECO:0000256" key="2">
    <source>
        <dbReference type="ARBA" id="ARBA00023136"/>
    </source>
</evidence>
<dbReference type="SMART" id="SM00332">
    <property type="entry name" value="PP2Cc"/>
    <property type="match status" value="1"/>
</dbReference>
<dbReference type="CDD" id="cd00143">
    <property type="entry name" value="PP2Cc"/>
    <property type="match status" value="1"/>
</dbReference>
<dbReference type="PANTHER" id="PTHR13832">
    <property type="entry name" value="PROTEIN PHOSPHATASE 2C"/>
    <property type="match status" value="1"/>
</dbReference>
<dbReference type="OrthoDB" id="432045at2759"/>
<reference evidence="4" key="1">
    <citation type="submission" date="2019-06" db="EMBL/GenBank/DDBJ databases">
        <authorList>
            <person name="Zheng W."/>
        </authorList>
    </citation>
    <scope>NUCLEOTIDE SEQUENCE</scope>
    <source>
        <strain evidence="4">QDHG01</strain>
    </source>
</reference>
<dbReference type="EMBL" id="RRYP01003389">
    <property type="protein sequence ID" value="TNV83847.1"/>
    <property type="molecule type" value="Genomic_DNA"/>
</dbReference>
<evidence type="ECO:0000313" key="5">
    <source>
        <dbReference type="Proteomes" id="UP000785679"/>
    </source>
</evidence>
<protein>
    <recommendedName>
        <fullName evidence="3">PPM-type phosphatase domain-containing protein</fullName>
    </recommendedName>
</protein>
<evidence type="ECO:0000256" key="1">
    <source>
        <dbReference type="ARBA" id="ARBA00004370"/>
    </source>
</evidence>
<accession>A0A8J8NYQ4</accession>
<dbReference type="GO" id="GO:0004722">
    <property type="term" value="F:protein serine/threonine phosphatase activity"/>
    <property type="evidence" value="ECO:0007669"/>
    <property type="project" value="InterPro"/>
</dbReference>
<keyword evidence="2" id="KW-0472">Membrane</keyword>
<dbReference type="InterPro" id="IPR001932">
    <property type="entry name" value="PPM-type_phosphatase-like_dom"/>
</dbReference>
<dbReference type="InterPro" id="IPR015655">
    <property type="entry name" value="PP2C"/>
</dbReference>
<dbReference type="Proteomes" id="UP000785679">
    <property type="component" value="Unassembled WGS sequence"/>
</dbReference>
<dbReference type="Gene3D" id="3.60.40.10">
    <property type="entry name" value="PPM-type phosphatase domain"/>
    <property type="match status" value="1"/>
</dbReference>
<dbReference type="PANTHER" id="PTHR13832:SF827">
    <property type="entry name" value="PROTEIN PHOSPHATASE 1L"/>
    <property type="match status" value="1"/>
</dbReference>
<dbReference type="PROSITE" id="PS51746">
    <property type="entry name" value="PPM_2"/>
    <property type="match status" value="1"/>
</dbReference>
<dbReference type="GO" id="GO:0016020">
    <property type="term" value="C:membrane"/>
    <property type="evidence" value="ECO:0007669"/>
    <property type="project" value="UniProtKB-SubCell"/>
</dbReference>
<comment type="caution">
    <text evidence="4">The sequence shown here is derived from an EMBL/GenBank/DDBJ whole genome shotgun (WGS) entry which is preliminary data.</text>
</comment>
<proteinExistence type="predicted"/>
<evidence type="ECO:0000313" key="4">
    <source>
        <dbReference type="EMBL" id="TNV83847.1"/>
    </source>
</evidence>
<dbReference type="Pfam" id="PF00481">
    <property type="entry name" value="PP2C"/>
    <property type="match status" value="1"/>
</dbReference>
<gene>
    <name evidence="4" type="ORF">FGO68_gene12378</name>
</gene>
<dbReference type="SUPFAM" id="SSF81606">
    <property type="entry name" value="PP2C-like"/>
    <property type="match status" value="1"/>
</dbReference>
<feature type="domain" description="PPM-type phosphatase" evidence="3">
    <location>
        <begin position="12"/>
        <end position="291"/>
    </location>
</feature>